<proteinExistence type="predicted"/>
<dbReference type="eggNOG" id="KOG1052">
    <property type="taxonomic scope" value="Eukaryota"/>
</dbReference>
<dbReference type="InterPro" id="IPR052192">
    <property type="entry name" value="Insect_Ionotropic_Sensory_Rcpt"/>
</dbReference>
<evidence type="ECO:0000259" key="8">
    <source>
        <dbReference type="Pfam" id="PF24061"/>
    </source>
</evidence>
<evidence type="ECO:0000256" key="2">
    <source>
        <dbReference type="ARBA" id="ARBA00022475"/>
    </source>
</evidence>
<keyword evidence="6" id="KW-0675">Receptor</keyword>
<evidence type="ECO:0000313" key="9">
    <source>
        <dbReference type="EnsemblMetazoa" id="MDOA015382-PB"/>
    </source>
</evidence>
<keyword evidence="7" id="KW-0325">Glycoprotein</keyword>
<evidence type="ECO:0000256" key="6">
    <source>
        <dbReference type="ARBA" id="ARBA00023170"/>
    </source>
</evidence>
<accession>A0A1I8NI50</accession>
<dbReference type="SUPFAM" id="SSF53850">
    <property type="entry name" value="Periplasmic binding protein-like II"/>
    <property type="match status" value="1"/>
</dbReference>
<evidence type="ECO:0000256" key="5">
    <source>
        <dbReference type="ARBA" id="ARBA00023136"/>
    </source>
</evidence>
<dbReference type="Pfam" id="PF24061">
    <property type="entry name" value="LBD_receptor"/>
    <property type="match status" value="1"/>
</dbReference>
<dbReference type="PANTHER" id="PTHR42643:SF30">
    <property type="entry name" value="IONOTROPIC RECEPTOR 40A-RELATED"/>
    <property type="match status" value="1"/>
</dbReference>
<evidence type="ECO:0000256" key="3">
    <source>
        <dbReference type="ARBA" id="ARBA00022692"/>
    </source>
</evidence>
<dbReference type="Gene3D" id="3.40.190.10">
    <property type="entry name" value="Periplasmic binding protein-like II"/>
    <property type="match status" value="1"/>
</dbReference>
<keyword evidence="3" id="KW-0812">Transmembrane</keyword>
<protein>
    <recommendedName>
        <fullName evidence="8">Putative ionotropic receptor ligand binding domain-containing protein</fullName>
    </recommendedName>
</protein>
<dbReference type="GO" id="GO:0005886">
    <property type="term" value="C:plasma membrane"/>
    <property type="evidence" value="ECO:0007669"/>
    <property type="project" value="UniProtKB-SubCell"/>
</dbReference>
<keyword evidence="5" id="KW-0472">Membrane</keyword>
<dbReference type="AlphaFoldDB" id="A0A1I8NI50"/>
<comment type="subcellular location">
    <subcellularLocation>
        <location evidence="1">Cell membrane</location>
        <topology evidence="1">Multi-pass membrane protein</topology>
    </subcellularLocation>
</comment>
<name>A0A1I8NI50_MUSDO</name>
<keyword evidence="2" id="KW-1003">Cell membrane</keyword>
<reference evidence="9" key="1">
    <citation type="submission" date="2020-05" db="UniProtKB">
        <authorList>
            <consortium name="EnsemblMetazoa"/>
        </authorList>
    </citation>
    <scope>IDENTIFICATION</scope>
    <source>
        <strain evidence="9">Aabys</strain>
    </source>
</reference>
<evidence type="ECO:0000256" key="4">
    <source>
        <dbReference type="ARBA" id="ARBA00022989"/>
    </source>
</evidence>
<keyword evidence="4" id="KW-1133">Transmembrane helix</keyword>
<dbReference type="VEuPathDB" id="VectorBase:MDOMA2_013315"/>
<dbReference type="EnsemblMetazoa" id="MDOA015382-RB">
    <property type="protein sequence ID" value="MDOA015382-PB"/>
    <property type="gene ID" value="MDOA015382"/>
</dbReference>
<organism evidence="9">
    <name type="scientific">Musca domestica</name>
    <name type="common">House fly</name>
    <dbReference type="NCBI Taxonomy" id="7370"/>
    <lineage>
        <taxon>Eukaryota</taxon>
        <taxon>Metazoa</taxon>
        <taxon>Ecdysozoa</taxon>
        <taxon>Arthropoda</taxon>
        <taxon>Hexapoda</taxon>
        <taxon>Insecta</taxon>
        <taxon>Pterygota</taxon>
        <taxon>Neoptera</taxon>
        <taxon>Endopterygota</taxon>
        <taxon>Diptera</taxon>
        <taxon>Brachycera</taxon>
        <taxon>Muscomorpha</taxon>
        <taxon>Muscoidea</taxon>
        <taxon>Muscidae</taxon>
        <taxon>Musca</taxon>
    </lineage>
</organism>
<feature type="domain" description="Putative ionotropic receptor ligand binding" evidence="8">
    <location>
        <begin position="17"/>
        <end position="207"/>
    </location>
</feature>
<dbReference type="InterPro" id="IPR056198">
    <property type="entry name" value="LBD_receptor"/>
</dbReference>
<dbReference type="PANTHER" id="PTHR42643">
    <property type="entry name" value="IONOTROPIC RECEPTOR 20A-RELATED"/>
    <property type="match status" value="1"/>
</dbReference>
<evidence type="ECO:0000256" key="7">
    <source>
        <dbReference type="ARBA" id="ARBA00023180"/>
    </source>
</evidence>
<sequence length="619" mass="72279">MNYSAILLSSDEGLFKQDECINQFVVKALKFLIRNVFESLTSTYAVFISSRDEPTLRWMNHIMVELFSLTTAMTVQIVQINVKRKMALEMHGRKQCNILLVDSYQALLDIGLASSNAFVDGLEYYLIFLQARDNEIPREMKLILQYCLDNYWLHCNVMIQTAKGEILMYTYFPYTADHCYKAKPKLIDFFDGERFKNPPFLPDKLYNLHKCPLSVNTWSQLPYVAIENLPNGTLHYSGMDIQLLKALSDRMNFTLKVKYRDVEKLISAISERKVNMTVSYTRRSLTLDRIISERKVNMTVSYTRRSLTLDRIVSSTVTTFHTTLVAVVIRNPYPLSSMRTLVFPYKANVWICLLCCLLVMICINQMRRQTNPMTNLQFLEILLGLSTSYRPQFKWQSLSVLTWLWSSLLLRSLYQSMLYYLYNFDIFENLPQSLDALAQQGFTLICSRNTMRYLEKIQQVEENLLPVIVMNTSNEMHTLTYLDNCSKGNYAAIVDKEIAKYFLNNMESKNSLEILPFTVNNIQTIIYLPKHSFLIETINDYILRFFASGFQLAWKIHYTGVDHPNSDESQRPISEMSFMHVISVLEMTSILYFVSFVIFLLELYSRKSKFVQNVFDKLL</sequence>
<dbReference type="VEuPathDB" id="VectorBase:MDOA015382"/>
<evidence type="ECO:0000256" key="1">
    <source>
        <dbReference type="ARBA" id="ARBA00004651"/>
    </source>
</evidence>